<keyword evidence="1" id="KW-0472">Membrane</keyword>
<organism evidence="3 4">
    <name type="scientific">Candidatus Fischerbacteria bacterium RBG_13_37_8</name>
    <dbReference type="NCBI Taxonomy" id="1817863"/>
    <lineage>
        <taxon>Bacteria</taxon>
        <taxon>Candidatus Fischeribacteriota</taxon>
    </lineage>
</organism>
<name>A0A1F5VX96_9BACT</name>
<dbReference type="InterPro" id="IPR011777">
    <property type="entry name" value="Geranylgeranyl_Rdtase_fam"/>
</dbReference>
<keyword evidence="1" id="KW-1133">Transmembrane helix</keyword>
<dbReference type="AlphaFoldDB" id="A0A1F5VX96"/>
<dbReference type="InterPro" id="IPR036188">
    <property type="entry name" value="FAD/NAD-bd_sf"/>
</dbReference>
<dbReference type="Proteomes" id="UP000178943">
    <property type="component" value="Unassembled WGS sequence"/>
</dbReference>
<dbReference type="NCBIfam" id="TIGR02032">
    <property type="entry name" value="GG-red-SF"/>
    <property type="match status" value="1"/>
</dbReference>
<sequence length="375" mass="41593">MGAGPAGCHAGYLLARRGWKILILEKAEKPGTTTACGGAIFALLVQKLGIENIIENVCYDVIIRYKNKISHYKSRFPITLMIRRSIFDKYLAMKAQQAGAVILCGVSAKYINKSMPTIKCVSSHSAKDFIFKGKCLILADGPTTIGNSINLGFNRRHQLFIPAIKADVEVDEKPDAIEFVVESDFLHAGYCWVFPKKKILNIGLGGITLVKNTKLHAILDSFLQNYFDGKQVKKINIKGGIVPLETAKKFAAGKVLVIGDAAGLVNPVTGGGIHYAIKSAEIAAYLIGKKLVKKQEMNLQSYNTLIKLNLYYPWLKTMRIVLNILLKSGKYKSSGYYYFMKCYFFMLLMFSNLLYARGKTKNMTGGKSANNEKNN</sequence>
<dbReference type="PANTHER" id="PTHR42685:SF22">
    <property type="entry name" value="CONDITIONED MEDIUM FACTOR RECEPTOR 1"/>
    <property type="match status" value="1"/>
</dbReference>
<dbReference type="STRING" id="1817863.A2Y62_09390"/>
<proteinExistence type="predicted"/>
<keyword evidence="1" id="KW-0812">Transmembrane</keyword>
<dbReference type="Pfam" id="PF01946">
    <property type="entry name" value="Thi4"/>
    <property type="match status" value="1"/>
</dbReference>
<comment type="caution">
    <text evidence="3">The sequence shown here is derived from an EMBL/GenBank/DDBJ whole genome shotgun (WGS) entry which is preliminary data.</text>
</comment>
<dbReference type="Gene3D" id="3.50.50.60">
    <property type="entry name" value="FAD/NAD(P)-binding domain"/>
    <property type="match status" value="1"/>
</dbReference>
<evidence type="ECO:0000313" key="3">
    <source>
        <dbReference type="EMBL" id="OGF68049.1"/>
    </source>
</evidence>
<evidence type="ECO:0000256" key="1">
    <source>
        <dbReference type="SAM" id="Phobius"/>
    </source>
</evidence>
<dbReference type="Pfam" id="PF22578">
    <property type="entry name" value="GGR_cat"/>
    <property type="match status" value="1"/>
</dbReference>
<dbReference type="SUPFAM" id="SSF51905">
    <property type="entry name" value="FAD/NAD(P)-binding domain"/>
    <property type="match status" value="1"/>
</dbReference>
<protein>
    <recommendedName>
        <fullName evidence="2">Digeranylgeranylglycerophospholipid reductase catalytic domain-containing protein</fullName>
    </recommendedName>
</protein>
<gene>
    <name evidence="3" type="ORF">A2Y62_09390</name>
</gene>
<dbReference type="InterPro" id="IPR054715">
    <property type="entry name" value="GGR_cat"/>
</dbReference>
<feature type="transmembrane region" description="Helical" evidence="1">
    <location>
        <begin position="336"/>
        <end position="355"/>
    </location>
</feature>
<dbReference type="GO" id="GO:0016628">
    <property type="term" value="F:oxidoreductase activity, acting on the CH-CH group of donors, NAD or NADP as acceptor"/>
    <property type="evidence" value="ECO:0007669"/>
    <property type="project" value="InterPro"/>
</dbReference>
<feature type="domain" description="Digeranylgeranylglycerophospholipid reductase catalytic" evidence="2">
    <location>
        <begin position="168"/>
        <end position="242"/>
    </location>
</feature>
<reference evidence="3 4" key="1">
    <citation type="journal article" date="2016" name="Nat. Commun.">
        <title>Thousands of microbial genomes shed light on interconnected biogeochemical processes in an aquifer system.</title>
        <authorList>
            <person name="Anantharaman K."/>
            <person name="Brown C.T."/>
            <person name="Hug L.A."/>
            <person name="Sharon I."/>
            <person name="Castelle C.J."/>
            <person name="Probst A.J."/>
            <person name="Thomas B.C."/>
            <person name="Singh A."/>
            <person name="Wilkins M.J."/>
            <person name="Karaoz U."/>
            <person name="Brodie E.L."/>
            <person name="Williams K.H."/>
            <person name="Hubbard S.S."/>
            <person name="Banfield J.F."/>
        </authorList>
    </citation>
    <scope>NUCLEOTIDE SEQUENCE [LARGE SCALE GENOMIC DNA]</scope>
</reference>
<dbReference type="PANTHER" id="PTHR42685">
    <property type="entry name" value="GERANYLGERANYL DIPHOSPHATE REDUCTASE"/>
    <property type="match status" value="1"/>
</dbReference>
<evidence type="ECO:0000259" key="2">
    <source>
        <dbReference type="Pfam" id="PF22578"/>
    </source>
</evidence>
<dbReference type="InterPro" id="IPR050407">
    <property type="entry name" value="Geranylgeranyl_reductase"/>
</dbReference>
<evidence type="ECO:0000313" key="4">
    <source>
        <dbReference type="Proteomes" id="UP000178943"/>
    </source>
</evidence>
<accession>A0A1F5VX96</accession>
<dbReference type="EMBL" id="MFGW01000027">
    <property type="protein sequence ID" value="OGF68049.1"/>
    <property type="molecule type" value="Genomic_DNA"/>
</dbReference>